<evidence type="ECO:0000256" key="6">
    <source>
        <dbReference type="ARBA" id="ARBA00022989"/>
    </source>
</evidence>
<feature type="transmembrane region" description="Helical" evidence="9">
    <location>
        <begin position="159"/>
        <end position="188"/>
    </location>
</feature>
<feature type="transmembrane region" description="Helical" evidence="9">
    <location>
        <begin position="240"/>
        <end position="263"/>
    </location>
</feature>
<feature type="domain" description="SLC41A/MgtE integral membrane" evidence="10">
    <location>
        <begin position="335"/>
        <end position="456"/>
    </location>
</feature>
<dbReference type="InterPro" id="IPR045349">
    <property type="entry name" value="SLC41A1-3"/>
</dbReference>
<evidence type="ECO:0000256" key="4">
    <source>
        <dbReference type="ARBA" id="ARBA00022692"/>
    </source>
</evidence>
<evidence type="ECO:0000256" key="8">
    <source>
        <dbReference type="ARBA" id="ARBA00023136"/>
    </source>
</evidence>
<dbReference type="InterPro" id="IPR006667">
    <property type="entry name" value="SLC41_membr_dom"/>
</dbReference>
<keyword evidence="3" id="KW-0813">Transport</keyword>
<keyword evidence="4 9" id="KW-0812">Transmembrane</keyword>
<evidence type="ECO:0000313" key="11">
    <source>
        <dbReference type="EMBL" id="ORZ23096.1"/>
    </source>
</evidence>
<keyword evidence="8 9" id="KW-0472">Membrane</keyword>
<name>A0A1X2IVL1_9FUNG</name>
<evidence type="ECO:0000259" key="10">
    <source>
        <dbReference type="Pfam" id="PF01769"/>
    </source>
</evidence>
<dbReference type="AlphaFoldDB" id="A0A1X2IVL1"/>
<feature type="transmembrane region" description="Helical" evidence="9">
    <location>
        <begin position="371"/>
        <end position="391"/>
    </location>
</feature>
<dbReference type="PANTHER" id="PTHR16228">
    <property type="entry name" value="DIVALENT CATION TRANSPORTER SOLUTE CARRIER FAMILY 41"/>
    <property type="match status" value="1"/>
</dbReference>
<dbReference type="SUPFAM" id="SSF161093">
    <property type="entry name" value="MgtE membrane domain-like"/>
    <property type="match status" value="2"/>
</dbReference>
<feature type="transmembrane region" description="Helical" evidence="9">
    <location>
        <begin position="438"/>
        <end position="461"/>
    </location>
</feature>
<feature type="transmembrane region" description="Helical" evidence="9">
    <location>
        <begin position="298"/>
        <end position="319"/>
    </location>
</feature>
<feature type="transmembrane region" description="Helical" evidence="9">
    <location>
        <begin position="269"/>
        <end position="291"/>
    </location>
</feature>
<evidence type="ECO:0000256" key="1">
    <source>
        <dbReference type="ARBA" id="ARBA00004141"/>
    </source>
</evidence>
<organism evidence="11 12">
    <name type="scientific">Absidia repens</name>
    <dbReference type="NCBI Taxonomy" id="90262"/>
    <lineage>
        <taxon>Eukaryota</taxon>
        <taxon>Fungi</taxon>
        <taxon>Fungi incertae sedis</taxon>
        <taxon>Mucoromycota</taxon>
        <taxon>Mucoromycotina</taxon>
        <taxon>Mucoromycetes</taxon>
        <taxon>Mucorales</taxon>
        <taxon>Cunninghamellaceae</taxon>
        <taxon>Absidia</taxon>
    </lineage>
</organism>
<dbReference type="EMBL" id="MCGE01000003">
    <property type="protein sequence ID" value="ORZ23096.1"/>
    <property type="molecule type" value="Genomic_DNA"/>
</dbReference>
<evidence type="ECO:0000256" key="3">
    <source>
        <dbReference type="ARBA" id="ARBA00022448"/>
    </source>
</evidence>
<feature type="transmembrane region" description="Helical" evidence="9">
    <location>
        <begin position="397"/>
        <end position="417"/>
    </location>
</feature>
<keyword evidence="5" id="KW-0460">Magnesium</keyword>
<evidence type="ECO:0000256" key="5">
    <source>
        <dbReference type="ARBA" id="ARBA00022842"/>
    </source>
</evidence>
<dbReference type="InterPro" id="IPR036739">
    <property type="entry name" value="SLC41_membr_dom_sf"/>
</dbReference>
<dbReference type="GO" id="GO:0008324">
    <property type="term" value="F:monoatomic cation transmembrane transporter activity"/>
    <property type="evidence" value="ECO:0007669"/>
    <property type="project" value="InterPro"/>
</dbReference>
<feature type="transmembrane region" description="Helical" evidence="9">
    <location>
        <begin position="119"/>
        <end position="138"/>
    </location>
</feature>
<comment type="caution">
    <text evidence="11">The sequence shown here is derived from an EMBL/GenBank/DDBJ whole genome shotgun (WGS) entry which is preliminary data.</text>
</comment>
<gene>
    <name evidence="11" type="ORF">BCR42DRAFT_403964</name>
</gene>
<dbReference type="PANTHER" id="PTHR16228:SF7">
    <property type="entry name" value="SLC41A_MGTE INTEGRAL MEMBRANE DOMAIN-CONTAINING PROTEIN"/>
    <property type="match status" value="1"/>
</dbReference>
<comment type="subcellular location">
    <subcellularLocation>
        <location evidence="1">Membrane</location>
        <topology evidence="1">Multi-pass membrane protein</topology>
    </subcellularLocation>
</comment>
<evidence type="ECO:0000313" key="12">
    <source>
        <dbReference type="Proteomes" id="UP000193560"/>
    </source>
</evidence>
<accession>A0A1X2IVL1</accession>
<dbReference type="OrthoDB" id="666972at2759"/>
<sequence length="485" mass="53474">MAPLVSTKNDYIELSSTLNEDDEPPDMRQQEQQQLAYPMGHKRSASIHRNSMEALLEEANDLTPQDDDLAKTSVTTTRPKHLIFQSLPSLIVSLVGLIVAGVLMDEYQHWDVFLKTPELFILLPILLNLKGNLEMILASRFSTSANMGDLDYGPVRRSLVIGNLALLQVQALVAGAMAGLASFALGLITRPDSISSYYESVYMTCSSMVSASFSSAILGVFMCALILICRHFQVNPDNIACPLASATGDIVTLILLAGCAVVLQNHMESLLSTFVFLVMLSLVPLFGFVVWKNKHLKDLLFVGWTPIVCAMVISSLAGVVLEQYVEKYKGVALLTPVLIGVAGNLGSIYASRISTCLHQDTHENYTSVERVLFLMNIPVQFVFLVIIWGFDMGQLDYNFWFFFTYILVSLICTFICLKIGKWMTIGFWKMGYDPDNYVIPYLTASIDVLGTVLLVITFSLLTSSGANDMSAPGNMQTSSLDNASR</sequence>
<dbReference type="Pfam" id="PF01769">
    <property type="entry name" value="MgtE"/>
    <property type="match status" value="2"/>
</dbReference>
<feature type="transmembrane region" description="Helical" evidence="9">
    <location>
        <begin position="331"/>
        <end position="350"/>
    </location>
</feature>
<evidence type="ECO:0000256" key="2">
    <source>
        <dbReference type="ARBA" id="ARBA00009749"/>
    </source>
</evidence>
<reference evidence="11 12" key="1">
    <citation type="submission" date="2016-07" db="EMBL/GenBank/DDBJ databases">
        <title>Pervasive Adenine N6-methylation of Active Genes in Fungi.</title>
        <authorList>
            <consortium name="DOE Joint Genome Institute"/>
            <person name="Mondo S.J."/>
            <person name="Dannebaum R.O."/>
            <person name="Kuo R.C."/>
            <person name="Labutti K."/>
            <person name="Haridas S."/>
            <person name="Kuo A."/>
            <person name="Salamov A."/>
            <person name="Ahrendt S.R."/>
            <person name="Lipzen A."/>
            <person name="Sullivan W."/>
            <person name="Andreopoulos W.B."/>
            <person name="Clum A."/>
            <person name="Lindquist E."/>
            <person name="Daum C."/>
            <person name="Ramamoorthy G.K."/>
            <person name="Gryganskyi A."/>
            <person name="Culley D."/>
            <person name="Magnuson J.K."/>
            <person name="James T.Y."/>
            <person name="O'Malley M.A."/>
            <person name="Stajich J.E."/>
            <person name="Spatafora J.W."/>
            <person name="Visel A."/>
            <person name="Grigoriev I.V."/>
        </authorList>
    </citation>
    <scope>NUCLEOTIDE SEQUENCE [LARGE SCALE GENOMIC DNA]</scope>
    <source>
        <strain evidence="11 12">NRRL 1336</strain>
    </source>
</reference>
<feature type="transmembrane region" description="Helical" evidence="9">
    <location>
        <begin position="82"/>
        <end position="104"/>
    </location>
</feature>
<dbReference type="Gene3D" id="1.10.357.20">
    <property type="entry name" value="SLC41 divalent cation transporters, integral membrane domain"/>
    <property type="match status" value="2"/>
</dbReference>
<protein>
    <recommendedName>
        <fullName evidence="10">SLC41A/MgtE integral membrane domain-containing protein</fullName>
    </recommendedName>
</protein>
<dbReference type="GO" id="GO:0005886">
    <property type="term" value="C:plasma membrane"/>
    <property type="evidence" value="ECO:0007669"/>
    <property type="project" value="TreeGrafter"/>
</dbReference>
<feature type="transmembrane region" description="Helical" evidence="9">
    <location>
        <begin position="208"/>
        <end position="228"/>
    </location>
</feature>
<keyword evidence="6 9" id="KW-1133">Transmembrane helix</keyword>
<keyword evidence="12" id="KW-1185">Reference proteome</keyword>
<dbReference type="FunFam" id="1.10.357.20:FF:000001">
    <property type="entry name" value="Solute carrier family 41 member 2"/>
    <property type="match status" value="1"/>
</dbReference>
<dbReference type="Proteomes" id="UP000193560">
    <property type="component" value="Unassembled WGS sequence"/>
</dbReference>
<evidence type="ECO:0000256" key="9">
    <source>
        <dbReference type="SAM" id="Phobius"/>
    </source>
</evidence>
<comment type="similarity">
    <text evidence="2">Belongs to the SLC41A transporter family.</text>
</comment>
<proteinExistence type="inferred from homology"/>
<feature type="domain" description="SLC41A/MgtE integral membrane" evidence="10">
    <location>
        <begin position="123"/>
        <end position="259"/>
    </location>
</feature>
<evidence type="ECO:0000256" key="7">
    <source>
        <dbReference type="ARBA" id="ARBA00023065"/>
    </source>
</evidence>
<keyword evidence="7" id="KW-0406">Ion transport</keyword>